<feature type="transmembrane region" description="Helical" evidence="6">
    <location>
        <begin position="133"/>
        <end position="154"/>
    </location>
</feature>
<dbReference type="PROSITE" id="PS00216">
    <property type="entry name" value="SUGAR_TRANSPORT_1"/>
    <property type="match status" value="1"/>
</dbReference>
<evidence type="ECO:0000256" key="6">
    <source>
        <dbReference type="SAM" id="Phobius"/>
    </source>
</evidence>
<protein>
    <submittedName>
        <fullName evidence="8">MFS transporter</fullName>
    </submittedName>
</protein>
<keyword evidence="5 6" id="KW-0472">Membrane</keyword>
<comment type="subcellular location">
    <subcellularLocation>
        <location evidence="1">Cell membrane</location>
        <topology evidence="1">Multi-pass membrane protein</topology>
    </subcellularLocation>
</comment>
<feature type="transmembrane region" description="Helical" evidence="6">
    <location>
        <begin position="224"/>
        <end position="246"/>
    </location>
</feature>
<feature type="transmembrane region" description="Helical" evidence="6">
    <location>
        <begin position="46"/>
        <end position="66"/>
    </location>
</feature>
<evidence type="ECO:0000259" key="7">
    <source>
        <dbReference type="PROSITE" id="PS50850"/>
    </source>
</evidence>
<feature type="transmembrane region" description="Helical" evidence="6">
    <location>
        <begin position="325"/>
        <end position="346"/>
    </location>
</feature>
<feature type="transmembrane region" description="Helical" evidence="6">
    <location>
        <begin position="9"/>
        <end position="34"/>
    </location>
</feature>
<feature type="domain" description="Major facilitator superfamily (MFS) profile" evidence="7">
    <location>
        <begin position="8"/>
        <end position="374"/>
    </location>
</feature>
<dbReference type="GO" id="GO:0005886">
    <property type="term" value="C:plasma membrane"/>
    <property type="evidence" value="ECO:0007669"/>
    <property type="project" value="UniProtKB-SubCell"/>
</dbReference>
<evidence type="ECO:0000313" key="8">
    <source>
        <dbReference type="EMBL" id="TSB47405.1"/>
    </source>
</evidence>
<keyword evidence="2" id="KW-0813">Transport</keyword>
<feature type="transmembrane region" description="Helical" evidence="6">
    <location>
        <begin position="73"/>
        <end position="101"/>
    </location>
</feature>
<evidence type="ECO:0000256" key="4">
    <source>
        <dbReference type="ARBA" id="ARBA00022989"/>
    </source>
</evidence>
<dbReference type="InterPro" id="IPR020846">
    <property type="entry name" value="MFS_dom"/>
</dbReference>
<sequence>MERLWTKSFILLTIGLFFLFTAFYMLFPTLPLFIVEIGGNESHAGLAMGAFMLTAVLFRPFIGGLIDQYGRRVFLIAGVLLFALSMFSYQFVGGIVALILLRVLHGLSWGMSTTAFLTSLTDIIPVKRRGEGLGWSGMAMTLAMGVGPMIGISIAQNSSYQVMFLVGCALGILALLLTLVINIPFTAQKGTLRIVFFEKSLTSVMLTTFLFFISYGGITTFIPLYSASIGFNSGTFFLIYAATLIISRPLSGRLADKYGYAIVVIPAICTTILSLIVLGLFTNPLGIILSAVLYGIGFGSTQPALQAAAIRLVAPNRTGVANASFTTAADFGIGLGAIILGLLAPYTDYSTMFIISAMSVGAALCVFIFLVRKSLAIQTQSSMTSS</sequence>
<dbReference type="SUPFAM" id="SSF103473">
    <property type="entry name" value="MFS general substrate transporter"/>
    <property type="match status" value="1"/>
</dbReference>
<dbReference type="CDD" id="cd17489">
    <property type="entry name" value="MFS_YfcJ_like"/>
    <property type="match status" value="1"/>
</dbReference>
<feature type="transmembrane region" description="Helical" evidence="6">
    <location>
        <begin position="107"/>
        <end position="126"/>
    </location>
</feature>
<accession>A0A554A152</accession>
<keyword evidence="9" id="KW-1185">Reference proteome</keyword>
<keyword evidence="3 6" id="KW-0812">Transmembrane</keyword>
<organism evidence="8 9">
    <name type="scientific">Alkalicoccobacillus porphyridii</name>
    <dbReference type="NCBI Taxonomy" id="2597270"/>
    <lineage>
        <taxon>Bacteria</taxon>
        <taxon>Bacillati</taxon>
        <taxon>Bacillota</taxon>
        <taxon>Bacilli</taxon>
        <taxon>Bacillales</taxon>
        <taxon>Bacillaceae</taxon>
        <taxon>Alkalicoccobacillus</taxon>
    </lineage>
</organism>
<dbReference type="PANTHER" id="PTHR23531">
    <property type="entry name" value="QUINOLENE RESISTANCE PROTEIN NORA"/>
    <property type="match status" value="1"/>
</dbReference>
<evidence type="ECO:0000256" key="5">
    <source>
        <dbReference type="ARBA" id="ARBA00023136"/>
    </source>
</evidence>
<dbReference type="PROSITE" id="PS50850">
    <property type="entry name" value="MFS"/>
    <property type="match status" value="1"/>
</dbReference>
<feature type="transmembrane region" description="Helical" evidence="6">
    <location>
        <begin position="287"/>
        <end position="313"/>
    </location>
</feature>
<gene>
    <name evidence="8" type="ORF">FN960_06625</name>
</gene>
<dbReference type="InterPro" id="IPR005829">
    <property type="entry name" value="Sugar_transporter_CS"/>
</dbReference>
<feature type="transmembrane region" description="Helical" evidence="6">
    <location>
        <begin position="258"/>
        <end position="281"/>
    </location>
</feature>
<feature type="transmembrane region" description="Helical" evidence="6">
    <location>
        <begin position="160"/>
        <end position="181"/>
    </location>
</feature>
<dbReference type="AlphaFoldDB" id="A0A554A152"/>
<dbReference type="InterPro" id="IPR011701">
    <property type="entry name" value="MFS"/>
</dbReference>
<evidence type="ECO:0000313" key="9">
    <source>
        <dbReference type="Proteomes" id="UP000318521"/>
    </source>
</evidence>
<dbReference type="GO" id="GO:0022857">
    <property type="term" value="F:transmembrane transporter activity"/>
    <property type="evidence" value="ECO:0007669"/>
    <property type="project" value="InterPro"/>
</dbReference>
<evidence type="ECO:0000256" key="1">
    <source>
        <dbReference type="ARBA" id="ARBA00004651"/>
    </source>
</evidence>
<name>A0A554A152_9BACI</name>
<dbReference type="RefSeq" id="WP_143847904.1">
    <property type="nucleotide sequence ID" value="NZ_VLXZ01000003.1"/>
</dbReference>
<dbReference type="OrthoDB" id="9814001at2"/>
<dbReference type="InterPro" id="IPR052714">
    <property type="entry name" value="MFS_Exporter"/>
</dbReference>
<keyword evidence="4 6" id="KW-1133">Transmembrane helix</keyword>
<evidence type="ECO:0000256" key="3">
    <source>
        <dbReference type="ARBA" id="ARBA00022692"/>
    </source>
</evidence>
<dbReference type="Pfam" id="PF07690">
    <property type="entry name" value="MFS_1"/>
    <property type="match status" value="1"/>
</dbReference>
<dbReference type="EMBL" id="VLXZ01000003">
    <property type="protein sequence ID" value="TSB47405.1"/>
    <property type="molecule type" value="Genomic_DNA"/>
</dbReference>
<evidence type="ECO:0000256" key="2">
    <source>
        <dbReference type="ARBA" id="ARBA00022448"/>
    </source>
</evidence>
<dbReference type="InterPro" id="IPR036259">
    <property type="entry name" value="MFS_trans_sf"/>
</dbReference>
<feature type="transmembrane region" description="Helical" evidence="6">
    <location>
        <begin position="352"/>
        <end position="371"/>
    </location>
</feature>
<reference evidence="8 9" key="1">
    <citation type="submission" date="2019-07" db="EMBL/GenBank/DDBJ databases">
        <authorList>
            <person name="Park Y.J."/>
            <person name="Jeong S.E."/>
            <person name="Jung H.S."/>
        </authorList>
    </citation>
    <scope>NUCLEOTIDE SEQUENCE [LARGE SCALE GENOMIC DNA]</scope>
    <source>
        <strain evidence="9">P16(2019)</strain>
    </source>
</reference>
<dbReference type="Proteomes" id="UP000318521">
    <property type="component" value="Unassembled WGS sequence"/>
</dbReference>
<comment type="caution">
    <text evidence="8">The sequence shown here is derived from an EMBL/GenBank/DDBJ whole genome shotgun (WGS) entry which is preliminary data.</text>
</comment>
<dbReference type="Gene3D" id="1.20.1250.20">
    <property type="entry name" value="MFS general substrate transporter like domains"/>
    <property type="match status" value="1"/>
</dbReference>
<proteinExistence type="predicted"/>
<dbReference type="PANTHER" id="PTHR23531:SF2">
    <property type="entry name" value="PERMEASE"/>
    <property type="match status" value="1"/>
</dbReference>
<feature type="transmembrane region" description="Helical" evidence="6">
    <location>
        <begin position="201"/>
        <end position="218"/>
    </location>
</feature>